<reference evidence="4" key="2">
    <citation type="submission" date="2012-11" db="EMBL/GenBank/DDBJ databases">
        <authorList>
            <person name="Kuo A."/>
            <person name="Curtis B.A."/>
            <person name="Tanifuji G."/>
            <person name="Burki F."/>
            <person name="Gruber A."/>
            <person name="Irimia M."/>
            <person name="Maruyama S."/>
            <person name="Arias M.C."/>
            <person name="Ball S.G."/>
            <person name="Gile G.H."/>
            <person name="Hirakawa Y."/>
            <person name="Hopkins J.F."/>
            <person name="Rensing S.A."/>
            <person name="Schmutz J."/>
            <person name="Symeonidi A."/>
            <person name="Elias M."/>
            <person name="Eveleigh R.J."/>
            <person name="Herman E.K."/>
            <person name="Klute M.J."/>
            <person name="Nakayama T."/>
            <person name="Obornik M."/>
            <person name="Reyes-Prieto A."/>
            <person name="Armbrust E.V."/>
            <person name="Aves S.J."/>
            <person name="Beiko R.G."/>
            <person name="Coutinho P."/>
            <person name="Dacks J.B."/>
            <person name="Durnford D.G."/>
            <person name="Fast N.M."/>
            <person name="Green B.R."/>
            <person name="Grisdale C."/>
            <person name="Hempe F."/>
            <person name="Henrissat B."/>
            <person name="Hoppner M.P."/>
            <person name="Ishida K.-I."/>
            <person name="Kim E."/>
            <person name="Koreny L."/>
            <person name="Kroth P.G."/>
            <person name="Liu Y."/>
            <person name="Malik S.-B."/>
            <person name="Maier U.G."/>
            <person name="McRose D."/>
            <person name="Mock T."/>
            <person name="Neilson J.A."/>
            <person name="Onodera N.T."/>
            <person name="Poole A.M."/>
            <person name="Pritham E.J."/>
            <person name="Richards T.A."/>
            <person name="Rocap G."/>
            <person name="Roy S.W."/>
            <person name="Sarai C."/>
            <person name="Schaack S."/>
            <person name="Shirato S."/>
            <person name="Slamovits C.H."/>
            <person name="Spencer D.F."/>
            <person name="Suzuki S."/>
            <person name="Worden A.Z."/>
            <person name="Zauner S."/>
            <person name="Barry K."/>
            <person name="Bell C."/>
            <person name="Bharti A.K."/>
            <person name="Crow J.A."/>
            <person name="Grimwood J."/>
            <person name="Kramer R."/>
            <person name="Lindquist E."/>
            <person name="Lucas S."/>
            <person name="Salamov A."/>
            <person name="McFadden G.I."/>
            <person name="Lane C.E."/>
            <person name="Keeling P.J."/>
            <person name="Gray M.W."/>
            <person name="Grigoriev I.V."/>
            <person name="Archibald J.M."/>
        </authorList>
    </citation>
    <scope>NUCLEOTIDE SEQUENCE</scope>
    <source>
        <strain evidence="4">CCMP2712</strain>
    </source>
</reference>
<name>L1J8W9_GUITC</name>
<reference evidence="2 4" key="1">
    <citation type="journal article" date="2012" name="Nature">
        <title>Algal genomes reveal evolutionary mosaicism and the fate of nucleomorphs.</title>
        <authorList>
            <consortium name="DOE Joint Genome Institute"/>
            <person name="Curtis B.A."/>
            <person name="Tanifuji G."/>
            <person name="Burki F."/>
            <person name="Gruber A."/>
            <person name="Irimia M."/>
            <person name="Maruyama S."/>
            <person name="Arias M.C."/>
            <person name="Ball S.G."/>
            <person name="Gile G.H."/>
            <person name="Hirakawa Y."/>
            <person name="Hopkins J.F."/>
            <person name="Kuo A."/>
            <person name="Rensing S.A."/>
            <person name="Schmutz J."/>
            <person name="Symeonidi A."/>
            <person name="Elias M."/>
            <person name="Eveleigh R.J."/>
            <person name="Herman E.K."/>
            <person name="Klute M.J."/>
            <person name="Nakayama T."/>
            <person name="Obornik M."/>
            <person name="Reyes-Prieto A."/>
            <person name="Armbrust E.V."/>
            <person name="Aves S.J."/>
            <person name="Beiko R.G."/>
            <person name="Coutinho P."/>
            <person name="Dacks J.B."/>
            <person name="Durnford D.G."/>
            <person name="Fast N.M."/>
            <person name="Green B.R."/>
            <person name="Grisdale C.J."/>
            <person name="Hempel F."/>
            <person name="Henrissat B."/>
            <person name="Hoppner M.P."/>
            <person name="Ishida K."/>
            <person name="Kim E."/>
            <person name="Koreny L."/>
            <person name="Kroth P.G."/>
            <person name="Liu Y."/>
            <person name="Malik S.B."/>
            <person name="Maier U.G."/>
            <person name="McRose D."/>
            <person name="Mock T."/>
            <person name="Neilson J.A."/>
            <person name="Onodera N.T."/>
            <person name="Poole A.M."/>
            <person name="Pritham E.J."/>
            <person name="Richards T.A."/>
            <person name="Rocap G."/>
            <person name="Roy S.W."/>
            <person name="Sarai C."/>
            <person name="Schaack S."/>
            <person name="Shirato S."/>
            <person name="Slamovits C.H."/>
            <person name="Spencer D.F."/>
            <person name="Suzuki S."/>
            <person name="Worden A.Z."/>
            <person name="Zauner S."/>
            <person name="Barry K."/>
            <person name="Bell C."/>
            <person name="Bharti A.K."/>
            <person name="Crow J.A."/>
            <person name="Grimwood J."/>
            <person name="Kramer R."/>
            <person name="Lindquist E."/>
            <person name="Lucas S."/>
            <person name="Salamov A."/>
            <person name="McFadden G.I."/>
            <person name="Lane C.E."/>
            <person name="Keeling P.J."/>
            <person name="Gray M.W."/>
            <person name="Grigoriev I.V."/>
            <person name="Archibald J.M."/>
        </authorList>
    </citation>
    <scope>NUCLEOTIDE SEQUENCE</scope>
    <source>
        <strain evidence="2 4">CCMP2712</strain>
    </source>
</reference>
<evidence type="ECO:0000313" key="3">
    <source>
        <dbReference type="EnsemblProtists" id="EKX44998"/>
    </source>
</evidence>
<dbReference type="EMBL" id="JH993001">
    <property type="protein sequence ID" value="EKX44998.1"/>
    <property type="molecule type" value="Genomic_DNA"/>
</dbReference>
<evidence type="ECO:0000313" key="4">
    <source>
        <dbReference type="Proteomes" id="UP000011087"/>
    </source>
</evidence>
<dbReference type="GeneID" id="17301687"/>
<dbReference type="AlphaFoldDB" id="L1J8W9"/>
<dbReference type="KEGG" id="gtt:GUITHDRAFT_139280"/>
<reference evidence="3" key="3">
    <citation type="submission" date="2016-03" db="UniProtKB">
        <authorList>
            <consortium name="EnsemblProtists"/>
        </authorList>
    </citation>
    <scope>IDENTIFICATION</scope>
</reference>
<feature type="region of interest" description="Disordered" evidence="1">
    <location>
        <begin position="181"/>
        <end position="210"/>
    </location>
</feature>
<keyword evidence="4" id="KW-1185">Reference proteome</keyword>
<dbReference type="PaxDb" id="55529-EKX44998"/>
<dbReference type="Proteomes" id="UP000011087">
    <property type="component" value="Unassembled WGS sequence"/>
</dbReference>
<organism evidence="2">
    <name type="scientific">Guillardia theta (strain CCMP2712)</name>
    <name type="common">Cryptophyte</name>
    <dbReference type="NCBI Taxonomy" id="905079"/>
    <lineage>
        <taxon>Eukaryota</taxon>
        <taxon>Cryptophyceae</taxon>
        <taxon>Pyrenomonadales</taxon>
        <taxon>Geminigeraceae</taxon>
        <taxon>Guillardia</taxon>
    </lineage>
</organism>
<evidence type="ECO:0000313" key="2">
    <source>
        <dbReference type="EMBL" id="EKX44998.1"/>
    </source>
</evidence>
<proteinExistence type="predicted"/>
<sequence length="302" mass="33959">MGRARASYANKSLGILFARAVTADVHDESKFRSSCTVDRTGKLSLFKALSLFMPSAIRNECNQVGRRGLTVVEYNKCLEQNGFPKARSRSPFLEDVENSQSKHAPGIKYFFVGKRWLNPRDCNDLKLLDAGWETLKGFFPLQEPSTLKAKLLLVCQRFHDAWEEVCVQALASKSSEIGMNSDCDSGCEQGQDQDRSFLPSSSSIPKSDRHCQNHRQHCASEYTTLNQGTCQRTAHEENTNPSHRIQLCEAKAEWPEAESNVNIQSPKDYTGETEDNDVYFPMVQEFCEVGCQICAINIILPC</sequence>
<dbReference type="EnsemblProtists" id="EKX44998">
    <property type="protein sequence ID" value="EKX44998"/>
    <property type="gene ID" value="GUITHDRAFT_139280"/>
</dbReference>
<feature type="compositionally biased region" description="Low complexity" evidence="1">
    <location>
        <begin position="196"/>
        <end position="205"/>
    </location>
</feature>
<dbReference type="HOGENOM" id="CLU_922701_0_0_1"/>
<accession>L1J8W9</accession>
<protein>
    <submittedName>
        <fullName evidence="2 3">Uncharacterized protein</fullName>
    </submittedName>
</protein>
<gene>
    <name evidence="2" type="ORF">GUITHDRAFT_139280</name>
</gene>
<evidence type="ECO:0000256" key="1">
    <source>
        <dbReference type="SAM" id="MobiDB-lite"/>
    </source>
</evidence>
<dbReference type="RefSeq" id="XP_005831978.1">
    <property type="nucleotide sequence ID" value="XM_005831921.1"/>
</dbReference>